<dbReference type="EMBL" id="FOQE01000063">
    <property type="protein sequence ID" value="SFH92700.1"/>
    <property type="molecule type" value="Genomic_DNA"/>
</dbReference>
<organism evidence="8 9">
    <name type="scientific">Pisciglobus halotolerans</name>
    <dbReference type="NCBI Taxonomy" id="745365"/>
    <lineage>
        <taxon>Bacteria</taxon>
        <taxon>Bacillati</taxon>
        <taxon>Bacillota</taxon>
        <taxon>Bacilli</taxon>
        <taxon>Lactobacillales</taxon>
        <taxon>Carnobacteriaceae</taxon>
    </lineage>
</organism>
<dbReference type="OrthoDB" id="371137at2"/>
<dbReference type="PANTHER" id="PTHR12677:SF49">
    <property type="entry name" value="TVP38_TMEM64 FAMILY MEMBRANE PROTEIN"/>
    <property type="match status" value="1"/>
</dbReference>
<dbReference type="AlphaFoldDB" id="A0A1I3E131"/>
<dbReference type="GO" id="GO:0005886">
    <property type="term" value="C:plasma membrane"/>
    <property type="evidence" value="ECO:0007669"/>
    <property type="project" value="UniProtKB-SubCell"/>
</dbReference>
<feature type="transmembrane region" description="Helical" evidence="6">
    <location>
        <begin position="42"/>
        <end position="60"/>
    </location>
</feature>
<keyword evidence="9" id="KW-1185">Reference proteome</keyword>
<evidence type="ECO:0000313" key="9">
    <source>
        <dbReference type="Proteomes" id="UP000198668"/>
    </source>
</evidence>
<dbReference type="InterPro" id="IPR015414">
    <property type="entry name" value="TMEM64"/>
</dbReference>
<evidence type="ECO:0000256" key="6">
    <source>
        <dbReference type="RuleBase" id="RU366058"/>
    </source>
</evidence>
<evidence type="ECO:0000256" key="3">
    <source>
        <dbReference type="ARBA" id="ARBA00022692"/>
    </source>
</evidence>
<proteinExistence type="inferred from homology"/>
<feature type="transmembrane region" description="Helical" evidence="6">
    <location>
        <begin position="12"/>
        <end position="30"/>
    </location>
</feature>
<evidence type="ECO:0000259" key="7">
    <source>
        <dbReference type="Pfam" id="PF09335"/>
    </source>
</evidence>
<dbReference type="Pfam" id="PF09335">
    <property type="entry name" value="VTT_dom"/>
    <property type="match status" value="1"/>
</dbReference>
<keyword evidence="5 6" id="KW-0472">Membrane</keyword>
<dbReference type="Proteomes" id="UP000198668">
    <property type="component" value="Unassembled WGS sequence"/>
</dbReference>
<dbReference type="InterPro" id="IPR032816">
    <property type="entry name" value="VTT_dom"/>
</dbReference>
<gene>
    <name evidence="8" type="ORF">SAMN04489868_1635</name>
</gene>
<keyword evidence="4 6" id="KW-1133">Transmembrane helix</keyword>
<accession>A0A1I3E131</accession>
<dbReference type="RefSeq" id="WP_092093804.1">
    <property type="nucleotide sequence ID" value="NZ_FOQE01000063.1"/>
</dbReference>
<keyword evidence="3 6" id="KW-0812">Transmembrane</keyword>
<evidence type="ECO:0000313" key="8">
    <source>
        <dbReference type="EMBL" id="SFH92700.1"/>
    </source>
</evidence>
<feature type="domain" description="VTT" evidence="7">
    <location>
        <begin position="70"/>
        <end position="186"/>
    </location>
</feature>
<comment type="subcellular location">
    <subcellularLocation>
        <location evidence="1 6">Cell membrane</location>
        <topology evidence="1 6">Multi-pass membrane protein</topology>
    </subcellularLocation>
</comment>
<feature type="transmembrane region" description="Helical" evidence="6">
    <location>
        <begin position="90"/>
        <end position="107"/>
    </location>
</feature>
<protein>
    <recommendedName>
        <fullName evidence="6">TVP38/TMEM64 family membrane protein</fullName>
    </recommendedName>
</protein>
<feature type="transmembrane region" description="Helical" evidence="6">
    <location>
        <begin position="171"/>
        <end position="195"/>
    </location>
</feature>
<reference evidence="8 9" key="1">
    <citation type="submission" date="2016-10" db="EMBL/GenBank/DDBJ databases">
        <authorList>
            <person name="de Groot N.N."/>
        </authorList>
    </citation>
    <scope>NUCLEOTIDE SEQUENCE [LARGE SCALE GENOMIC DNA]</scope>
    <source>
        <strain evidence="8 9">DSM 27630</strain>
    </source>
</reference>
<name>A0A1I3E131_9LACT</name>
<evidence type="ECO:0000256" key="5">
    <source>
        <dbReference type="ARBA" id="ARBA00023136"/>
    </source>
</evidence>
<evidence type="ECO:0000256" key="1">
    <source>
        <dbReference type="ARBA" id="ARBA00004651"/>
    </source>
</evidence>
<keyword evidence="2 6" id="KW-1003">Cell membrane</keyword>
<comment type="similarity">
    <text evidence="6">Belongs to the TVP38/TMEM64 family.</text>
</comment>
<comment type="caution">
    <text evidence="6">Lacks conserved residue(s) required for the propagation of feature annotation.</text>
</comment>
<evidence type="ECO:0000256" key="2">
    <source>
        <dbReference type="ARBA" id="ARBA00022475"/>
    </source>
</evidence>
<dbReference type="PANTHER" id="PTHR12677">
    <property type="entry name" value="GOLGI APPARATUS MEMBRANE PROTEIN TVP38-RELATED"/>
    <property type="match status" value="1"/>
</dbReference>
<evidence type="ECO:0000256" key="4">
    <source>
        <dbReference type="ARBA" id="ARBA00022989"/>
    </source>
</evidence>
<sequence length="198" mass="21903">MKLFGKYKVDMIDIVSLAGVILTGLLIYYGYKGGLFESRESLIAYVNSFGFYSVLIFILIQVFQVVLPFLPAAVTCTAGIVLFGAGWGLFYNYLGISLGSIIAFLISRRYGQWIAKKMVGERLYQKYAAHLNKGKAFDRFFAISIIAPIAPDDALCYLAGLTSMSLKKFTLIILLGKPLPTALYSLGSAAIFNWLNIF</sequence>